<comment type="caution">
    <text evidence="2">The sequence shown here is derived from an EMBL/GenBank/DDBJ whole genome shotgun (WGS) entry which is preliminary data.</text>
</comment>
<evidence type="ECO:0000313" key="3">
    <source>
        <dbReference type="Proteomes" id="UP000326939"/>
    </source>
</evidence>
<protein>
    <recommendedName>
        <fullName evidence="4">AB hydrolase-1 domain-containing protein</fullName>
    </recommendedName>
</protein>
<reference evidence="3" key="1">
    <citation type="journal article" date="2019" name="Gigascience">
        <title>De novo genome assembly of the endangered Acer yangbiense, a plant species with extremely small populations endemic to Yunnan Province, China.</title>
        <authorList>
            <person name="Yang J."/>
            <person name="Wariss H.M."/>
            <person name="Tao L."/>
            <person name="Zhang R."/>
            <person name="Yun Q."/>
            <person name="Hollingsworth P."/>
            <person name="Dao Z."/>
            <person name="Luo G."/>
            <person name="Guo H."/>
            <person name="Ma Y."/>
            <person name="Sun W."/>
        </authorList>
    </citation>
    <scope>NUCLEOTIDE SEQUENCE [LARGE SCALE GENOMIC DNA]</scope>
    <source>
        <strain evidence="3">cv. br00</strain>
    </source>
</reference>
<dbReference type="FunFam" id="3.40.50.1820:FF:000119">
    <property type="entry name" value="Alpha/beta hydrolase family protein"/>
    <property type="match status" value="1"/>
</dbReference>
<sequence>MATTSTIQSDIRSAFHAANLVIINRSLIRSRATASSARRFFSPRPLISSHYRISTPVSFRVRAFSTVSTEPVVKVPDKPRICTADELHYVSVPNSDWRLALWRYHPSPQAPPRNHPLLLLSGVGTNAVGYDLSPGSSFARYMSGQGFETWILEVRGAGLSIQGSTPKDVQQSIHEVSEEMEAVAKSATNGNVSVDHQPSNVPSPSSDSRVSFVKEDSHLAGIVTVWDESKLVTKLTEIFMRLSERLSGFLSESQSKIMFAELVDQISKLLEDSQLSERMNEIRGKLLSLLEARQNSAIAGQFRDLSQGLVNVIDEGQKSVSPQLFDLQERLSSTIEDFQKQLDLIVKYDWDFDNYLEEDVPAAMEYIRAQTKPKDGKLLAIGHSMGGILLYAMQSRCGVLFPHALILLLNVKQLNASSFRDDHQLLGSLSALATSLAASSWDGRDSGLAAIVTLASSLDYTPSNSRLKLLLPLADPAQVLNVPVVPLGAMLSAAYPLSTRPPYVLSWLNDLISAQDMMHPELLEKLVLNNFCTIPAKLLLQLTTAFQDRGLCDRSGKFFYKDHLHKSSVPVLAIAGDQDLICPPEAVEETVRLIPEHLATYKVFGEPGGPHYAHYDLVGGRKAVEQVYPCIIEFLTRCDLT</sequence>
<dbReference type="InterPro" id="IPR016969">
    <property type="entry name" value="UCP031088_abhydr"/>
</dbReference>
<dbReference type="EMBL" id="VDCV01000008">
    <property type="protein sequence ID" value="KAB5544789.1"/>
    <property type="molecule type" value="Genomic_DNA"/>
</dbReference>
<keyword evidence="3" id="KW-1185">Reference proteome</keyword>
<dbReference type="PANTHER" id="PTHR11005">
    <property type="entry name" value="LYSOSOMAL ACID LIPASE-RELATED"/>
    <property type="match status" value="1"/>
</dbReference>
<dbReference type="PIRSF" id="PIRSF031088">
    <property type="entry name" value="UCP031088_abhydr"/>
    <property type="match status" value="1"/>
</dbReference>
<name>A0A5N5LPW8_9ROSI</name>
<evidence type="ECO:0000256" key="1">
    <source>
        <dbReference type="SAM" id="MobiDB-lite"/>
    </source>
</evidence>
<dbReference type="AlphaFoldDB" id="A0A5N5LPW8"/>
<evidence type="ECO:0000313" key="2">
    <source>
        <dbReference type="EMBL" id="KAB5544789.1"/>
    </source>
</evidence>
<dbReference type="SUPFAM" id="SSF53474">
    <property type="entry name" value="alpha/beta-Hydrolases"/>
    <property type="match status" value="1"/>
</dbReference>
<dbReference type="Proteomes" id="UP000326939">
    <property type="component" value="Chromosome 8"/>
</dbReference>
<dbReference type="Gene3D" id="3.40.50.1820">
    <property type="entry name" value="alpha/beta hydrolase"/>
    <property type="match status" value="2"/>
</dbReference>
<organism evidence="2 3">
    <name type="scientific">Salix brachista</name>
    <dbReference type="NCBI Taxonomy" id="2182728"/>
    <lineage>
        <taxon>Eukaryota</taxon>
        <taxon>Viridiplantae</taxon>
        <taxon>Streptophyta</taxon>
        <taxon>Embryophyta</taxon>
        <taxon>Tracheophyta</taxon>
        <taxon>Spermatophyta</taxon>
        <taxon>Magnoliopsida</taxon>
        <taxon>eudicotyledons</taxon>
        <taxon>Gunneridae</taxon>
        <taxon>Pentapetalae</taxon>
        <taxon>rosids</taxon>
        <taxon>fabids</taxon>
        <taxon>Malpighiales</taxon>
        <taxon>Salicaceae</taxon>
        <taxon>Saliceae</taxon>
        <taxon>Salix</taxon>
    </lineage>
</organism>
<gene>
    <name evidence="2" type="ORF">DKX38_012901</name>
</gene>
<feature type="region of interest" description="Disordered" evidence="1">
    <location>
        <begin position="189"/>
        <end position="209"/>
    </location>
</feature>
<proteinExistence type="predicted"/>
<dbReference type="InterPro" id="IPR029058">
    <property type="entry name" value="AB_hydrolase_fold"/>
</dbReference>
<accession>A0A5N5LPW8</accession>
<evidence type="ECO:0008006" key="4">
    <source>
        <dbReference type="Google" id="ProtNLM"/>
    </source>
</evidence>